<name>A0A224Z127_9ACAR</name>
<evidence type="ECO:0000313" key="1">
    <source>
        <dbReference type="EMBL" id="MAA23568.1"/>
    </source>
</evidence>
<organism evidence="1">
    <name type="scientific">Rhipicephalus zambeziensis</name>
    <dbReference type="NCBI Taxonomy" id="60191"/>
    <lineage>
        <taxon>Eukaryota</taxon>
        <taxon>Metazoa</taxon>
        <taxon>Ecdysozoa</taxon>
        <taxon>Arthropoda</taxon>
        <taxon>Chelicerata</taxon>
        <taxon>Arachnida</taxon>
        <taxon>Acari</taxon>
        <taxon>Parasitiformes</taxon>
        <taxon>Ixodida</taxon>
        <taxon>Ixodoidea</taxon>
        <taxon>Ixodidae</taxon>
        <taxon>Rhipicephalinae</taxon>
        <taxon>Rhipicephalus</taxon>
        <taxon>Rhipicephalus</taxon>
    </lineage>
</organism>
<protein>
    <submittedName>
        <fullName evidence="1">Tick transposon</fullName>
    </submittedName>
</protein>
<proteinExistence type="predicted"/>
<dbReference type="EMBL" id="GFPF01012422">
    <property type="protein sequence ID" value="MAA23568.1"/>
    <property type="molecule type" value="Transcribed_RNA"/>
</dbReference>
<sequence>MFEDYRKCIVKRSLASVERGQQPAGVTILDAMHYLASAWSAVTAATVEHCFNKCFGVRADDTTEAVGDGAFADCDELNTAMETVGASGIAYSDYASVDDAVVTSAMLSVDDIVAECADPCASDEEVEEEVERIPEPTFSSAVAALDLLRRYVRTSDDGESHMALQVLEKRLVLVGREKMRQAPLHDFFKRKN</sequence>
<dbReference type="AlphaFoldDB" id="A0A224Z127"/>
<reference evidence="1" key="1">
    <citation type="journal article" date="2017" name="Parasit. Vectors">
        <title>Sialotranscriptomics of Rhipicephalus zambeziensis reveals intricate expression profiles of secretory proteins and suggests tight temporal transcriptional regulation during blood-feeding.</title>
        <authorList>
            <person name="de Castro M.H."/>
            <person name="de Klerk D."/>
            <person name="Pienaar R."/>
            <person name="Rees D.J.G."/>
            <person name="Mans B.J."/>
        </authorList>
    </citation>
    <scope>NUCLEOTIDE SEQUENCE</scope>
    <source>
        <tissue evidence="1">Salivary glands</tissue>
    </source>
</reference>
<accession>A0A224Z127</accession>